<evidence type="ECO:0008006" key="4">
    <source>
        <dbReference type="Google" id="ProtNLM"/>
    </source>
</evidence>
<comment type="caution">
    <text evidence="2">The sequence shown here is derived from an EMBL/GenBank/DDBJ whole genome shotgun (WGS) entry which is preliminary data.</text>
</comment>
<dbReference type="Proteomes" id="UP000265520">
    <property type="component" value="Unassembled WGS sequence"/>
</dbReference>
<feature type="signal peptide" evidence="1">
    <location>
        <begin position="1"/>
        <end position="17"/>
    </location>
</feature>
<organism evidence="2 3">
    <name type="scientific">Trifolium medium</name>
    <dbReference type="NCBI Taxonomy" id="97028"/>
    <lineage>
        <taxon>Eukaryota</taxon>
        <taxon>Viridiplantae</taxon>
        <taxon>Streptophyta</taxon>
        <taxon>Embryophyta</taxon>
        <taxon>Tracheophyta</taxon>
        <taxon>Spermatophyta</taxon>
        <taxon>Magnoliopsida</taxon>
        <taxon>eudicotyledons</taxon>
        <taxon>Gunneridae</taxon>
        <taxon>Pentapetalae</taxon>
        <taxon>rosids</taxon>
        <taxon>fabids</taxon>
        <taxon>Fabales</taxon>
        <taxon>Fabaceae</taxon>
        <taxon>Papilionoideae</taxon>
        <taxon>50 kb inversion clade</taxon>
        <taxon>NPAAA clade</taxon>
        <taxon>Hologalegina</taxon>
        <taxon>IRL clade</taxon>
        <taxon>Trifolieae</taxon>
        <taxon>Trifolium</taxon>
    </lineage>
</organism>
<evidence type="ECO:0000256" key="1">
    <source>
        <dbReference type="SAM" id="SignalP"/>
    </source>
</evidence>
<name>A0A392MUV6_9FABA</name>
<evidence type="ECO:0000313" key="3">
    <source>
        <dbReference type="Proteomes" id="UP000265520"/>
    </source>
</evidence>
<evidence type="ECO:0000313" key="2">
    <source>
        <dbReference type="EMBL" id="MCH91261.1"/>
    </source>
</evidence>
<keyword evidence="1" id="KW-0732">Signal</keyword>
<sequence length="66" mass="7010">MPLTCLCVFAALLTATATYPASASSATAYAAAASPTTVNNSRPSWWWWCCGMRRTGEHTVTVNLGI</sequence>
<proteinExistence type="predicted"/>
<dbReference type="EMBL" id="LXQA010020045">
    <property type="protein sequence ID" value="MCH91261.1"/>
    <property type="molecule type" value="Genomic_DNA"/>
</dbReference>
<feature type="chain" id="PRO_5017384753" description="Secreted protein" evidence="1">
    <location>
        <begin position="18"/>
        <end position="66"/>
    </location>
</feature>
<keyword evidence="3" id="KW-1185">Reference proteome</keyword>
<accession>A0A392MUV6</accession>
<dbReference type="AlphaFoldDB" id="A0A392MUV6"/>
<reference evidence="2 3" key="1">
    <citation type="journal article" date="2018" name="Front. Plant Sci.">
        <title>Red Clover (Trifolium pratense) and Zigzag Clover (T. medium) - A Picture of Genomic Similarities and Differences.</title>
        <authorList>
            <person name="Dluhosova J."/>
            <person name="Istvanek J."/>
            <person name="Nedelnik J."/>
            <person name="Repkova J."/>
        </authorList>
    </citation>
    <scope>NUCLEOTIDE SEQUENCE [LARGE SCALE GENOMIC DNA]</scope>
    <source>
        <strain evidence="3">cv. 10/8</strain>
        <tissue evidence="2">Leaf</tissue>
    </source>
</reference>
<protein>
    <recommendedName>
        <fullName evidence="4">Secreted protein</fullName>
    </recommendedName>
</protein>